<gene>
    <name evidence="3" type="ORF">SAMN04489764_4970</name>
</gene>
<dbReference type="Pfam" id="PF13406">
    <property type="entry name" value="SLT_2"/>
    <property type="match status" value="1"/>
</dbReference>
<dbReference type="CDD" id="cd13399">
    <property type="entry name" value="Slt35-like"/>
    <property type="match status" value="1"/>
</dbReference>
<evidence type="ECO:0000313" key="4">
    <source>
        <dbReference type="Proteomes" id="UP000217103"/>
    </source>
</evidence>
<dbReference type="PANTHER" id="PTHR30163">
    <property type="entry name" value="MEMBRANE-BOUND LYTIC MUREIN TRANSGLYCOSYLASE B"/>
    <property type="match status" value="1"/>
</dbReference>
<dbReference type="Proteomes" id="UP000217103">
    <property type="component" value="Unassembled WGS sequence"/>
</dbReference>
<dbReference type="AlphaFoldDB" id="A0A1H1HYM8"/>
<protein>
    <submittedName>
        <fullName evidence="3">Transglycosylase SLT domain-containing protein</fullName>
    </submittedName>
</protein>
<evidence type="ECO:0000259" key="2">
    <source>
        <dbReference type="Pfam" id="PF13406"/>
    </source>
</evidence>
<dbReference type="STRING" id="35622.SAMN04489764_4970"/>
<dbReference type="GO" id="GO:0009253">
    <property type="term" value="P:peptidoglycan catabolic process"/>
    <property type="evidence" value="ECO:0007669"/>
    <property type="project" value="TreeGrafter"/>
</dbReference>
<keyword evidence="4" id="KW-1185">Reference proteome</keyword>
<reference evidence="3 4" key="1">
    <citation type="submission" date="2016-10" db="EMBL/GenBank/DDBJ databases">
        <authorList>
            <person name="de Groot N.N."/>
        </authorList>
    </citation>
    <scope>NUCLEOTIDE SEQUENCE [LARGE SCALE GENOMIC DNA]</scope>
    <source>
        <strain evidence="3 4">DSM 43794</strain>
    </source>
</reference>
<dbReference type="EMBL" id="FNKK01000002">
    <property type="protein sequence ID" value="SDR30523.1"/>
    <property type="molecule type" value="Genomic_DNA"/>
</dbReference>
<dbReference type="InterPro" id="IPR023346">
    <property type="entry name" value="Lysozyme-like_dom_sf"/>
</dbReference>
<evidence type="ECO:0000313" key="3">
    <source>
        <dbReference type="EMBL" id="SDR30523.1"/>
    </source>
</evidence>
<feature type="region of interest" description="Disordered" evidence="1">
    <location>
        <begin position="1"/>
        <end position="30"/>
    </location>
</feature>
<dbReference type="Gene3D" id="1.10.530.10">
    <property type="match status" value="1"/>
</dbReference>
<organism evidence="3 4">
    <name type="scientific">Thermostaphylospora chromogena</name>
    <dbReference type="NCBI Taxonomy" id="35622"/>
    <lineage>
        <taxon>Bacteria</taxon>
        <taxon>Bacillati</taxon>
        <taxon>Actinomycetota</taxon>
        <taxon>Actinomycetes</taxon>
        <taxon>Streptosporangiales</taxon>
        <taxon>Thermomonosporaceae</taxon>
        <taxon>Thermostaphylospora</taxon>
    </lineage>
</organism>
<sequence length="395" mass="41536">MITVAGGCAQPTGTQEPATRTTMAEDGGDASRELVRLDRLSPSTAPSVGIAPSARPSAAPSPAATVAVRRTPPRLLVVAPAAVSEQALERISRMKRVRHVVAVDAGAVTFSGHTVNLLAVDPQEFRSWVPRAVAEQPAIWEALARGEMVADTAAARRLGLQLGAYYQADGGPRLRAAAFAPLGLPGVDGLVSTATGRTLGLPADVAVLVHGPRGVTALGPRVRKVLGEGTQVVAIGEDGTVQPQAERTPAKKDDRERLSGAEQVYVGRPETYLELYRLSARACPGLSWTILAAIGQVESSHGRNNGPSSAGAMGPMQFMPATWKAYGVDGDGDGVADIWNPYDAVPSAARYLCANGAGKGGKHLERAIWHYNHSWSYVAKVMSVARGYQQAYPDR</sequence>
<feature type="compositionally biased region" description="Low complexity" evidence="1">
    <location>
        <begin position="51"/>
        <end position="63"/>
    </location>
</feature>
<accession>A0A1H1HYM8</accession>
<dbReference type="InterPro" id="IPR031304">
    <property type="entry name" value="SLT_2"/>
</dbReference>
<feature type="region of interest" description="Disordered" evidence="1">
    <location>
        <begin position="44"/>
        <end position="63"/>
    </location>
</feature>
<proteinExistence type="predicted"/>
<dbReference type="PANTHER" id="PTHR30163:SF8">
    <property type="entry name" value="LYTIC MUREIN TRANSGLYCOSYLASE"/>
    <property type="match status" value="1"/>
</dbReference>
<dbReference type="OrthoDB" id="9796191at2"/>
<feature type="compositionally biased region" description="Polar residues" evidence="1">
    <location>
        <begin position="11"/>
        <end position="22"/>
    </location>
</feature>
<dbReference type="SUPFAM" id="SSF53955">
    <property type="entry name" value="Lysozyme-like"/>
    <property type="match status" value="1"/>
</dbReference>
<evidence type="ECO:0000256" key="1">
    <source>
        <dbReference type="SAM" id="MobiDB-lite"/>
    </source>
</evidence>
<feature type="domain" description="Transglycosylase SLT" evidence="2">
    <location>
        <begin position="308"/>
        <end position="356"/>
    </location>
</feature>
<name>A0A1H1HYM8_9ACTN</name>
<dbReference type="InterPro" id="IPR043426">
    <property type="entry name" value="MltB-like"/>
</dbReference>
<dbReference type="GO" id="GO:0008933">
    <property type="term" value="F:peptidoglycan lytic transglycosylase activity"/>
    <property type="evidence" value="ECO:0007669"/>
    <property type="project" value="TreeGrafter"/>
</dbReference>